<dbReference type="CDD" id="cd02068">
    <property type="entry name" value="radical_SAM_B12_BD"/>
    <property type="match status" value="1"/>
</dbReference>
<accession>A0A0F9DLL5</accession>
<dbReference type="Gene3D" id="3.40.50.280">
    <property type="entry name" value="Cobalamin-binding domain"/>
    <property type="match status" value="1"/>
</dbReference>
<dbReference type="EMBL" id="LAZR01041103">
    <property type="protein sequence ID" value="KKL12843.1"/>
    <property type="molecule type" value="Genomic_DNA"/>
</dbReference>
<evidence type="ECO:0000256" key="4">
    <source>
        <dbReference type="ARBA" id="ARBA00023004"/>
    </source>
</evidence>
<evidence type="ECO:0000256" key="1">
    <source>
        <dbReference type="ARBA" id="ARBA00001966"/>
    </source>
</evidence>
<keyword evidence="5" id="KW-0411">Iron-sulfur</keyword>
<dbReference type="GO" id="GO:0046872">
    <property type="term" value="F:metal ion binding"/>
    <property type="evidence" value="ECO:0007669"/>
    <property type="project" value="UniProtKB-KW"/>
</dbReference>
<evidence type="ECO:0000256" key="3">
    <source>
        <dbReference type="ARBA" id="ARBA00022723"/>
    </source>
</evidence>
<dbReference type="GO" id="GO:0031419">
    <property type="term" value="F:cobalamin binding"/>
    <property type="evidence" value="ECO:0007669"/>
    <property type="project" value="InterPro"/>
</dbReference>
<keyword evidence="3" id="KW-0479">Metal-binding</keyword>
<dbReference type="AlphaFoldDB" id="A0A0F9DLL5"/>
<sequence length="149" mass="17325">MEYEILKNQNLPWKKILLIKPNYRTIGWDFYNMDFPPINLTYIASYLIDLDVDVEILDTKVKNLSIYQIKKKIQKFNPDIVGISVFVTAALKSSIDIAKIVKEVNRNCFVIFGGRHPTFESDSTISINEVDIIVRGEGEITHCYNFFRE</sequence>
<proteinExistence type="predicted"/>
<evidence type="ECO:0000256" key="5">
    <source>
        <dbReference type="ARBA" id="ARBA00023014"/>
    </source>
</evidence>
<comment type="cofactor">
    <cofactor evidence="1">
        <name>[4Fe-4S] cluster</name>
        <dbReference type="ChEBI" id="CHEBI:49883"/>
    </cofactor>
</comment>
<dbReference type="PROSITE" id="PS51332">
    <property type="entry name" value="B12_BINDING"/>
    <property type="match status" value="1"/>
</dbReference>
<evidence type="ECO:0000313" key="7">
    <source>
        <dbReference type="EMBL" id="KKL12843.1"/>
    </source>
</evidence>
<gene>
    <name evidence="7" type="ORF">LCGC14_2531710</name>
</gene>
<dbReference type="InterPro" id="IPR036724">
    <property type="entry name" value="Cobalamin-bd_sf"/>
</dbReference>
<dbReference type="InterPro" id="IPR051198">
    <property type="entry name" value="BchE-like"/>
</dbReference>
<organism evidence="7">
    <name type="scientific">marine sediment metagenome</name>
    <dbReference type="NCBI Taxonomy" id="412755"/>
    <lineage>
        <taxon>unclassified sequences</taxon>
        <taxon>metagenomes</taxon>
        <taxon>ecological metagenomes</taxon>
    </lineage>
</organism>
<name>A0A0F9DLL5_9ZZZZ</name>
<feature type="domain" description="B12-binding" evidence="6">
    <location>
        <begin position="18"/>
        <end position="149"/>
    </location>
</feature>
<dbReference type="GO" id="GO:0051536">
    <property type="term" value="F:iron-sulfur cluster binding"/>
    <property type="evidence" value="ECO:0007669"/>
    <property type="project" value="UniProtKB-KW"/>
</dbReference>
<dbReference type="PANTHER" id="PTHR43409">
    <property type="entry name" value="ANAEROBIC MAGNESIUM-PROTOPORPHYRIN IX MONOMETHYL ESTER CYCLASE-RELATED"/>
    <property type="match status" value="1"/>
</dbReference>
<keyword evidence="4" id="KW-0408">Iron</keyword>
<evidence type="ECO:0000259" key="6">
    <source>
        <dbReference type="PROSITE" id="PS51332"/>
    </source>
</evidence>
<dbReference type="InterPro" id="IPR006158">
    <property type="entry name" value="Cobalamin-bd"/>
</dbReference>
<comment type="caution">
    <text evidence="7">The sequence shown here is derived from an EMBL/GenBank/DDBJ whole genome shotgun (WGS) entry which is preliminary data.</text>
</comment>
<dbReference type="SUPFAM" id="SSF52242">
    <property type="entry name" value="Cobalamin (vitamin B12)-binding domain"/>
    <property type="match status" value="1"/>
</dbReference>
<keyword evidence="2" id="KW-0949">S-adenosyl-L-methionine</keyword>
<protein>
    <recommendedName>
        <fullName evidence="6">B12-binding domain-containing protein</fullName>
    </recommendedName>
</protein>
<evidence type="ECO:0000256" key="2">
    <source>
        <dbReference type="ARBA" id="ARBA00022691"/>
    </source>
</evidence>
<reference evidence="7" key="1">
    <citation type="journal article" date="2015" name="Nature">
        <title>Complex archaea that bridge the gap between prokaryotes and eukaryotes.</title>
        <authorList>
            <person name="Spang A."/>
            <person name="Saw J.H."/>
            <person name="Jorgensen S.L."/>
            <person name="Zaremba-Niedzwiedzka K."/>
            <person name="Martijn J."/>
            <person name="Lind A.E."/>
            <person name="van Eijk R."/>
            <person name="Schleper C."/>
            <person name="Guy L."/>
            <person name="Ettema T.J."/>
        </authorList>
    </citation>
    <scope>NUCLEOTIDE SEQUENCE</scope>
</reference>
<dbReference type="Pfam" id="PF02310">
    <property type="entry name" value="B12-binding"/>
    <property type="match status" value="1"/>
</dbReference>